<proteinExistence type="predicted"/>
<dbReference type="AlphaFoldDB" id="A0A0Q3KTV7"/>
<protein>
    <submittedName>
        <fullName evidence="1 2">Uncharacterized protein</fullName>
    </submittedName>
</protein>
<reference evidence="2" key="3">
    <citation type="submission" date="2018-08" db="UniProtKB">
        <authorList>
            <consortium name="EnsemblPlants"/>
        </authorList>
    </citation>
    <scope>IDENTIFICATION</scope>
    <source>
        <strain evidence="2">cv. Bd21</strain>
    </source>
</reference>
<organism evidence="1">
    <name type="scientific">Brachypodium distachyon</name>
    <name type="common">Purple false brome</name>
    <name type="synonym">Trachynia distachya</name>
    <dbReference type="NCBI Taxonomy" id="15368"/>
    <lineage>
        <taxon>Eukaryota</taxon>
        <taxon>Viridiplantae</taxon>
        <taxon>Streptophyta</taxon>
        <taxon>Embryophyta</taxon>
        <taxon>Tracheophyta</taxon>
        <taxon>Spermatophyta</taxon>
        <taxon>Magnoliopsida</taxon>
        <taxon>Liliopsida</taxon>
        <taxon>Poales</taxon>
        <taxon>Poaceae</taxon>
        <taxon>BOP clade</taxon>
        <taxon>Pooideae</taxon>
        <taxon>Stipodae</taxon>
        <taxon>Brachypodieae</taxon>
        <taxon>Brachypodium</taxon>
    </lineage>
</organism>
<evidence type="ECO:0000313" key="2">
    <source>
        <dbReference type="EnsemblPlants" id="KQJ83661"/>
    </source>
</evidence>
<name>A0A0Q3KTV7_BRADI</name>
<evidence type="ECO:0000313" key="3">
    <source>
        <dbReference type="Proteomes" id="UP000008810"/>
    </source>
</evidence>
<dbReference type="Gramene" id="KQJ83661">
    <property type="protein sequence ID" value="KQJ83661"/>
    <property type="gene ID" value="BRADI_5g16115v3"/>
</dbReference>
<accession>A0A0Q3KTV7</accession>
<reference evidence="1 2" key="1">
    <citation type="journal article" date="2010" name="Nature">
        <title>Genome sequencing and analysis of the model grass Brachypodium distachyon.</title>
        <authorList>
            <consortium name="International Brachypodium Initiative"/>
        </authorList>
    </citation>
    <scope>NUCLEOTIDE SEQUENCE [LARGE SCALE GENOMIC DNA]</scope>
    <source>
        <strain evidence="1 2">Bd21</strain>
    </source>
</reference>
<dbReference type="EMBL" id="CM000884">
    <property type="protein sequence ID" value="KQJ83661.1"/>
    <property type="molecule type" value="Genomic_DNA"/>
</dbReference>
<dbReference type="EnsemblPlants" id="KQJ83661">
    <property type="protein sequence ID" value="KQJ83661"/>
    <property type="gene ID" value="BRADI_5g16115v3"/>
</dbReference>
<sequence>MLIRIRMWNARGGGWIRRRGAYRLRAVAHRRAMEAAARSQHREAGLQYGAENILREAASLFANGQYVDIKDSTGKKKKSLQLKQCDKCAGRRCAGGASSPNHCCCIYMSLRILKAVWQDIQIGIIQMDSVIDYARERLFALSPSNLMSKIPDEPAAQLVAL</sequence>
<dbReference type="Proteomes" id="UP000008810">
    <property type="component" value="Chromosome 5"/>
</dbReference>
<keyword evidence="3" id="KW-1185">Reference proteome</keyword>
<gene>
    <name evidence="1" type="ORF">BRADI_5g16115v3</name>
</gene>
<evidence type="ECO:0000313" key="1">
    <source>
        <dbReference type="EMBL" id="KQJ83661.1"/>
    </source>
</evidence>
<reference evidence="1" key="2">
    <citation type="submission" date="2017-06" db="EMBL/GenBank/DDBJ databases">
        <title>WGS assembly of Brachypodium distachyon.</title>
        <authorList>
            <consortium name="The International Brachypodium Initiative"/>
            <person name="Lucas S."/>
            <person name="Harmon-Smith M."/>
            <person name="Lail K."/>
            <person name="Tice H."/>
            <person name="Grimwood J."/>
            <person name="Bruce D."/>
            <person name="Barry K."/>
            <person name="Shu S."/>
            <person name="Lindquist E."/>
            <person name="Wang M."/>
            <person name="Pitluck S."/>
            <person name="Vogel J.P."/>
            <person name="Garvin D.F."/>
            <person name="Mockler T.C."/>
            <person name="Schmutz J."/>
            <person name="Rokhsar D."/>
            <person name="Bevan M.W."/>
        </authorList>
    </citation>
    <scope>NUCLEOTIDE SEQUENCE</scope>
    <source>
        <strain evidence="1">Bd21</strain>
    </source>
</reference>
<dbReference type="InParanoid" id="A0A0Q3KTV7"/>